<gene>
    <name evidence="1" type="ORF">SAMN05216605_102590</name>
</gene>
<name>A0A1G7VR34_9PSED</name>
<dbReference type="OrthoDB" id="9801593at2"/>
<dbReference type="InterPro" id="IPR052544">
    <property type="entry name" value="Bacteriocin_Proc_Enz"/>
</dbReference>
<dbReference type="AlphaFoldDB" id="A0A1G7VR34"/>
<keyword evidence="2" id="KW-1185">Reference proteome</keyword>
<dbReference type="Gene3D" id="3.40.109.10">
    <property type="entry name" value="NADH Oxidase"/>
    <property type="match status" value="1"/>
</dbReference>
<sequence>MTTLPHDYYLKFVDSEMLQQITDFHAKTNYTIHECVEHLSYLHRFSAEMLKTMAGNELLLYPDMNLTLLDNPIQTGDRASPVGRDESCERFVDIDLPFKLVESPFSPTTTLEDTSHKRGYASAGALYPIELFACSLSSSNSNWPCEEKVLHILPKSRKFEIAQNTSDLSTLKRALLPPGSDIGSPNLAVIYMAYLPKVIFKYRFRGYRMAHMETGSLSMLLDLPAKNLGLRNRVWSGYCDNMVSKSLGLNPALFNPLCVQFFGGAE</sequence>
<dbReference type="EMBL" id="FNCO01000002">
    <property type="protein sequence ID" value="SDG62204.1"/>
    <property type="molecule type" value="Genomic_DNA"/>
</dbReference>
<dbReference type="PANTHER" id="PTHR43745:SF2">
    <property type="entry name" value="NITROREDUCTASE MJ1384-RELATED"/>
    <property type="match status" value="1"/>
</dbReference>
<dbReference type="GO" id="GO:0016491">
    <property type="term" value="F:oxidoreductase activity"/>
    <property type="evidence" value="ECO:0007669"/>
    <property type="project" value="InterPro"/>
</dbReference>
<dbReference type="InterPro" id="IPR000415">
    <property type="entry name" value="Nitroreductase-like"/>
</dbReference>
<protein>
    <submittedName>
        <fullName evidence="1">SagB-type dehydrogenase domain-containing protein</fullName>
    </submittedName>
</protein>
<accession>A0A1G7VR34</accession>
<dbReference type="RefSeq" id="WP_074751138.1">
    <property type="nucleotide sequence ID" value="NZ_FNCO01000002.1"/>
</dbReference>
<proteinExistence type="predicted"/>
<dbReference type="PANTHER" id="PTHR43745">
    <property type="entry name" value="NITROREDUCTASE MJ1384-RELATED"/>
    <property type="match status" value="1"/>
</dbReference>
<dbReference type="Proteomes" id="UP000182894">
    <property type="component" value="Unassembled WGS sequence"/>
</dbReference>
<evidence type="ECO:0000313" key="2">
    <source>
        <dbReference type="Proteomes" id="UP000182894"/>
    </source>
</evidence>
<reference evidence="2" key="1">
    <citation type="submission" date="2016-10" db="EMBL/GenBank/DDBJ databases">
        <authorList>
            <person name="Varghese N."/>
            <person name="Submissions S."/>
        </authorList>
    </citation>
    <scope>NUCLEOTIDE SEQUENCE [LARGE SCALE GENOMIC DNA]</scope>
    <source>
        <strain evidence="2">ATCC 700689</strain>
    </source>
</reference>
<dbReference type="STRING" id="89065.SAMN05216605_102590"/>
<evidence type="ECO:0000313" key="1">
    <source>
        <dbReference type="EMBL" id="SDG62204.1"/>
    </source>
</evidence>
<organism evidence="1 2">
    <name type="scientific">Pseudomonas abietaniphila</name>
    <dbReference type="NCBI Taxonomy" id="89065"/>
    <lineage>
        <taxon>Bacteria</taxon>
        <taxon>Pseudomonadati</taxon>
        <taxon>Pseudomonadota</taxon>
        <taxon>Gammaproteobacteria</taxon>
        <taxon>Pseudomonadales</taxon>
        <taxon>Pseudomonadaceae</taxon>
        <taxon>Pseudomonas</taxon>
    </lineage>
</organism>